<evidence type="ECO:0000313" key="3">
    <source>
        <dbReference type="EMBL" id="OCL07063.1"/>
    </source>
</evidence>
<feature type="region of interest" description="Disordered" evidence="1">
    <location>
        <begin position="286"/>
        <end position="379"/>
    </location>
</feature>
<feature type="compositionally biased region" description="Polar residues" evidence="1">
    <location>
        <begin position="563"/>
        <end position="585"/>
    </location>
</feature>
<feature type="compositionally biased region" description="Polar residues" evidence="1">
    <location>
        <begin position="524"/>
        <end position="533"/>
    </location>
</feature>
<feature type="compositionally biased region" description="Low complexity" evidence="1">
    <location>
        <begin position="360"/>
        <end position="373"/>
    </location>
</feature>
<feature type="compositionally biased region" description="Basic and acidic residues" evidence="1">
    <location>
        <begin position="1148"/>
        <end position="1164"/>
    </location>
</feature>
<proteinExistence type="predicted"/>
<feature type="region of interest" description="Disordered" evidence="1">
    <location>
        <begin position="453"/>
        <end position="650"/>
    </location>
</feature>
<reference evidence="3 4" key="1">
    <citation type="journal article" date="2016" name="Nat. Commun.">
        <title>Ectomycorrhizal ecology is imprinted in the genome of the dominant symbiotic fungus Cenococcum geophilum.</title>
        <authorList>
            <consortium name="DOE Joint Genome Institute"/>
            <person name="Peter M."/>
            <person name="Kohler A."/>
            <person name="Ohm R.A."/>
            <person name="Kuo A."/>
            <person name="Krutzmann J."/>
            <person name="Morin E."/>
            <person name="Arend M."/>
            <person name="Barry K.W."/>
            <person name="Binder M."/>
            <person name="Choi C."/>
            <person name="Clum A."/>
            <person name="Copeland A."/>
            <person name="Grisel N."/>
            <person name="Haridas S."/>
            <person name="Kipfer T."/>
            <person name="LaButti K."/>
            <person name="Lindquist E."/>
            <person name="Lipzen A."/>
            <person name="Maire R."/>
            <person name="Meier B."/>
            <person name="Mihaltcheva S."/>
            <person name="Molinier V."/>
            <person name="Murat C."/>
            <person name="Poggeler S."/>
            <person name="Quandt C.A."/>
            <person name="Sperisen C."/>
            <person name="Tritt A."/>
            <person name="Tisserant E."/>
            <person name="Crous P.W."/>
            <person name="Henrissat B."/>
            <person name="Nehls U."/>
            <person name="Egli S."/>
            <person name="Spatafora J.W."/>
            <person name="Grigoriev I.V."/>
            <person name="Martin F.M."/>
        </authorList>
    </citation>
    <scope>NUCLEOTIDE SEQUENCE [LARGE SCALE GENOMIC DNA]</scope>
    <source>
        <strain evidence="3 4">CBS 207.34</strain>
    </source>
</reference>
<feature type="compositionally biased region" description="Basic and acidic residues" evidence="1">
    <location>
        <begin position="491"/>
        <end position="511"/>
    </location>
</feature>
<dbReference type="AlphaFoldDB" id="A0A8E2EZ93"/>
<feature type="region of interest" description="Disordered" evidence="1">
    <location>
        <begin position="773"/>
        <end position="990"/>
    </location>
</feature>
<dbReference type="PROSITE" id="PS00028">
    <property type="entry name" value="ZINC_FINGER_C2H2_1"/>
    <property type="match status" value="1"/>
</dbReference>
<accession>A0A8E2EZ93</accession>
<sequence length="1207" mass="130600">MLQPQQTQSPYERTSSHSANASYGQNQARPRGVNSVSSTLAQASAGSQGHIPLASTAAYSSKRTQTIFDQQRQASPAQPQYAHNASIHGTTNLLTSVSSSAHYNEYGHRAPQSVTEPLHNASAAAASTGYNYREGNLPATAAQATSTNGVSSQYDESRTTVDPMQVYDPWPEYQRKQEALKAAKAAEDAARAEQTRKAEEMKRLEETRKAEEQKELEEERRVRESSEKSTAPEGIMRDSSTALPSSGDPVLEAEIRAMMAKMRELNGKDPALLARIWEQERKNHVASQSSIVRNDPAPQTAAHIGLNNGTKTSANRDAKPGAHQNCSTVNGGKVGPKPSQPPTAASQSKGQAQAPPKPVQAPAQPAVVSAPPVRQHGSTIWPPEKRVRLAAAASSWLNSIPQNKNKQTTGDQICRMLDSNPSYIDLCERLEGMGLKLERAAFARALLTAVPDVNSASRQSAQTQGQSSARVSAERPPLTNAQPNGAIAESTGDRTDSMSHKDSPIRSKSKNENAGYSDGKVLDRNTSQLSNVPPLSHYPPPQAPAVQSPYFRTNNPHFPDNTRIGSQTPTPIAQMTASSNIQPLRTTPKPASKEEAARKRNFSEVVDLTGFSDDDAIPPPQKKQHLDHKFSHAPPVGSIASNSMQSHASSPRFGTFPYNPVAIPQPPLMTHLPPPIPTVNDHLRSLDVVQPIDKRKALRRSTYNIKTIARDVLLATGKHPEMRPLNAHLEILKSSFDKVDNSSDLSTFRWDLVDPGEPPKGYLRNNMFENEVDDADDEEDSGDEAPAPAHPRTTVQQAVGTGGGNQTSVHTSAVLINGPVKGAPKRRGRPPRNSFPVASRPSGLGESEPSNPPASQMPNRSSGGDRSYSSRPTGPDQNPDSQSTASGSTPTVTSSAARPSGSGVGYSAFRPTHAPDGTPLPKKKGRPVGWRKHIHGSPETQARVISRSHPPQPSGLRNVTTPPNNPVVVIDSRSPSVAGEPSSTGKMRLTKEPEPHYNVYKCYWKGCAAELHNLETLRKHVHKIHGKPAVHGGYDCFWANCGKKVTAIDPRTGIQVETHKHLHFPNDVKWREHLELTHFGPLGWTLGDGPASGLSDAHDSEAYLSDSHGRQVTPQISAPISQTDSSTAYSTGQSRTVAGPAVVRRGRPSKESQEQAARDVERAMVKRRREIGPGVDRGGARLATEKRRLGFNDDEIFDEEIVDKDDD</sequence>
<protein>
    <recommendedName>
        <fullName evidence="2">C2H2-type domain-containing protein</fullName>
    </recommendedName>
</protein>
<evidence type="ECO:0000256" key="1">
    <source>
        <dbReference type="SAM" id="MobiDB-lite"/>
    </source>
</evidence>
<feature type="region of interest" description="Disordered" evidence="1">
    <location>
        <begin position="1091"/>
        <end position="1195"/>
    </location>
</feature>
<feature type="compositionally biased region" description="Polar residues" evidence="1">
    <location>
        <begin position="639"/>
        <end position="649"/>
    </location>
</feature>
<name>A0A8E2EZ93_9PEZI</name>
<feature type="compositionally biased region" description="Polar residues" evidence="1">
    <location>
        <begin position="1"/>
        <end position="47"/>
    </location>
</feature>
<evidence type="ECO:0000313" key="4">
    <source>
        <dbReference type="Proteomes" id="UP000250140"/>
    </source>
</evidence>
<feature type="region of interest" description="Disordered" evidence="1">
    <location>
        <begin position="179"/>
        <end position="248"/>
    </location>
</feature>
<feature type="compositionally biased region" description="Polar residues" evidence="1">
    <location>
        <begin position="875"/>
        <end position="897"/>
    </location>
</feature>
<gene>
    <name evidence="3" type="ORF">AOQ84DRAFT_342454</name>
</gene>
<evidence type="ECO:0000259" key="2">
    <source>
        <dbReference type="PROSITE" id="PS00028"/>
    </source>
</evidence>
<feature type="compositionally biased region" description="Polar residues" evidence="1">
    <location>
        <begin position="454"/>
        <end position="470"/>
    </location>
</feature>
<feature type="compositionally biased region" description="Polar residues" evidence="1">
    <location>
        <begin position="1110"/>
        <end position="1136"/>
    </location>
</feature>
<keyword evidence="4" id="KW-1185">Reference proteome</keyword>
<feature type="compositionally biased region" description="Low complexity" evidence="1">
    <location>
        <begin position="958"/>
        <end position="969"/>
    </location>
</feature>
<feature type="compositionally biased region" description="Acidic residues" evidence="1">
    <location>
        <begin position="773"/>
        <end position="783"/>
    </location>
</feature>
<feature type="compositionally biased region" description="Basic and acidic residues" evidence="1">
    <location>
        <begin position="591"/>
        <end position="602"/>
    </location>
</feature>
<dbReference type="Proteomes" id="UP000250140">
    <property type="component" value="Unassembled WGS sequence"/>
</dbReference>
<feature type="region of interest" description="Disordered" evidence="1">
    <location>
        <begin position="1"/>
        <end position="49"/>
    </location>
</feature>
<feature type="domain" description="C2H2-type" evidence="2">
    <location>
        <begin position="1002"/>
        <end position="1025"/>
    </location>
</feature>
<feature type="compositionally biased region" description="Basic and acidic residues" evidence="1">
    <location>
        <begin position="179"/>
        <end position="227"/>
    </location>
</feature>
<organism evidence="3 4">
    <name type="scientific">Glonium stellatum</name>
    <dbReference type="NCBI Taxonomy" id="574774"/>
    <lineage>
        <taxon>Eukaryota</taxon>
        <taxon>Fungi</taxon>
        <taxon>Dikarya</taxon>
        <taxon>Ascomycota</taxon>
        <taxon>Pezizomycotina</taxon>
        <taxon>Dothideomycetes</taxon>
        <taxon>Pleosporomycetidae</taxon>
        <taxon>Gloniales</taxon>
        <taxon>Gloniaceae</taxon>
        <taxon>Glonium</taxon>
    </lineage>
</organism>
<dbReference type="InterPro" id="IPR013087">
    <property type="entry name" value="Znf_C2H2_type"/>
</dbReference>
<feature type="compositionally biased region" description="Low complexity" evidence="1">
    <location>
        <begin position="860"/>
        <end position="871"/>
    </location>
</feature>
<feature type="compositionally biased region" description="Basic residues" evidence="1">
    <location>
        <begin position="921"/>
        <end position="935"/>
    </location>
</feature>
<dbReference type="EMBL" id="KV749931">
    <property type="protein sequence ID" value="OCL07063.1"/>
    <property type="molecule type" value="Genomic_DNA"/>
</dbReference>
<dbReference type="OrthoDB" id="5424797at2759"/>